<evidence type="ECO:0000313" key="1">
    <source>
        <dbReference type="EMBL" id="KAF5193026.1"/>
    </source>
</evidence>
<accession>A0A7J6W6M3</accession>
<keyword evidence="2" id="KW-1185">Reference proteome</keyword>
<dbReference type="AlphaFoldDB" id="A0A7J6W6M3"/>
<proteinExistence type="predicted"/>
<gene>
    <name evidence="1" type="ORF">FRX31_017386</name>
</gene>
<dbReference type="Proteomes" id="UP000554482">
    <property type="component" value="Unassembled WGS sequence"/>
</dbReference>
<reference evidence="1 2" key="1">
    <citation type="submission" date="2020-06" db="EMBL/GenBank/DDBJ databases">
        <title>Transcriptomic and genomic resources for Thalictrum thalictroides and T. hernandezii: Facilitating candidate gene discovery in an emerging model plant lineage.</title>
        <authorList>
            <person name="Arias T."/>
            <person name="Riano-Pachon D.M."/>
            <person name="Di Stilio V.S."/>
        </authorList>
    </citation>
    <scope>NUCLEOTIDE SEQUENCE [LARGE SCALE GENOMIC DNA]</scope>
    <source>
        <strain evidence="2">cv. WT478/WT964</strain>
        <tissue evidence="1">Leaves</tissue>
    </source>
</reference>
<protein>
    <submittedName>
        <fullName evidence="1">Uncharacterized protein</fullName>
    </submittedName>
</protein>
<sequence length="86" mass="9641">MSFEQQILSIPGAWRESTVVKVCLDAIRIVLEAAVRSRDMKPSSIIKSAAEYPKMRQQNRKQDIDSYNSLIIAYNSLSIGLVIATL</sequence>
<evidence type="ECO:0000313" key="2">
    <source>
        <dbReference type="Proteomes" id="UP000554482"/>
    </source>
</evidence>
<organism evidence="1 2">
    <name type="scientific">Thalictrum thalictroides</name>
    <name type="common">Rue-anemone</name>
    <name type="synonym">Anemone thalictroides</name>
    <dbReference type="NCBI Taxonomy" id="46969"/>
    <lineage>
        <taxon>Eukaryota</taxon>
        <taxon>Viridiplantae</taxon>
        <taxon>Streptophyta</taxon>
        <taxon>Embryophyta</taxon>
        <taxon>Tracheophyta</taxon>
        <taxon>Spermatophyta</taxon>
        <taxon>Magnoliopsida</taxon>
        <taxon>Ranunculales</taxon>
        <taxon>Ranunculaceae</taxon>
        <taxon>Thalictroideae</taxon>
        <taxon>Thalictrum</taxon>
    </lineage>
</organism>
<name>A0A7J6W6M3_THATH</name>
<dbReference type="EMBL" id="JABWDY010020598">
    <property type="protein sequence ID" value="KAF5193026.1"/>
    <property type="molecule type" value="Genomic_DNA"/>
</dbReference>
<comment type="caution">
    <text evidence="1">The sequence shown here is derived from an EMBL/GenBank/DDBJ whole genome shotgun (WGS) entry which is preliminary data.</text>
</comment>